<comment type="caution">
    <text evidence="2">The sequence shown here is derived from an EMBL/GenBank/DDBJ whole genome shotgun (WGS) entry which is preliminary data.</text>
</comment>
<name>A0A0T6BIZ2_9BACI</name>
<evidence type="ECO:0000313" key="2">
    <source>
        <dbReference type="EMBL" id="KRT89350.1"/>
    </source>
</evidence>
<accession>A0A0T6BIZ2</accession>
<dbReference type="EMBL" id="JARRTL010000056">
    <property type="protein sequence ID" value="MEC0487970.1"/>
    <property type="molecule type" value="Genomic_DNA"/>
</dbReference>
<evidence type="ECO:0000313" key="4">
    <source>
        <dbReference type="Proteomes" id="UP000036168"/>
    </source>
</evidence>
<dbReference type="EMBL" id="LECW02000050">
    <property type="protein sequence ID" value="KRT89350.1"/>
    <property type="molecule type" value="Genomic_DNA"/>
</dbReference>
<sequence length="128" mass="14997">MRNGVYTEVSELVGKTLNKITRCADEELWFYTEDGEVYCMYHDQDCCESVFIEDICGDLDDLIGSPLVMAEEIYEDRDPLDGWEESYTWTFYKFATNKGYVTIRWYGSSNGYYSESVSFERLDEEALK</sequence>
<evidence type="ECO:0000259" key="1">
    <source>
        <dbReference type="Pfam" id="PF24240"/>
    </source>
</evidence>
<organism evidence="2 4">
    <name type="scientific">Bacillus glycinifermentans</name>
    <dbReference type="NCBI Taxonomy" id="1664069"/>
    <lineage>
        <taxon>Bacteria</taxon>
        <taxon>Bacillati</taxon>
        <taxon>Bacillota</taxon>
        <taxon>Bacilli</taxon>
        <taxon>Bacillales</taxon>
        <taxon>Bacillaceae</taxon>
        <taxon>Bacillus</taxon>
    </lineage>
</organism>
<gene>
    <name evidence="2" type="ORF">AB447_224330</name>
    <name evidence="3" type="ORF">P8828_24805</name>
</gene>
<dbReference type="RefSeq" id="WP_048356543.1">
    <property type="nucleotide sequence ID" value="NZ_JAQCPU010000043.1"/>
</dbReference>
<dbReference type="Proteomes" id="UP000036168">
    <property type="component" value="Unassembled WGS sequence"/>
</dbReference>
<reference evidence="3 5" key="3">
    <citation type="submission" date="2023-03" db="EMBL/GenBank/DDBJ databases">
        <title>Agriculturally important microbes genome sequencing.</title>
        <authorList>
            <person name="Dunlap C."/>
        </authorList>
    </citation>
    <scope>NUCLEOTIDE SEQUENCE [LARGE SCALE GENOMIC DNA]</scope>
    <source>
        <strain evidence="3 5">CBP-3203</strain>
    </source>
</reference>
<feature type="domain" description="DUF7448" evidence="1">
    <location>
        <begin position="11"/>
        <end position="119"/>
    </location>
</feature>
<keyword evidence="5" id="KW-1185">Reference proteome</keyword>
<protein>
    <recommendedName>
        <fullName evidence="1">DUF7448 domain-containing protein</fullName>
    </recommendedName>
</protein>
<evidence type="ECO:0000313" key="3">
    <source>
        <dbReference type="EMBL" id="MEC0487970.1"/>
    </source>
</evidence>
<dbReference type="Proteomes" id="UP001341297">
    <property type="component" value="Unassembled WGS sequence"/>
</dbReference>
<dbReference type="OrthoDB" id="9256077at2"/>
<proteinExistence type="predicted"/>
<reference evidence="2 4" key="1">
    <citation type="journal article" date="2015" name="Int. J. Syst. Evol. Microbiol.">
        <title>Bacillus glycinifermentans sp. nov., isolated from fermented soybean paste.</title>
        <authorList>
            <person name="Kim S.J."/>
            <person name="Dunlap C.A."/>
            <person name="Kwon S.W."/>
            <person name="Rooney A.P."/>
        </authorList>
    </citation>
    <scope>NUCLEOTIDE SEQUENCE [LARGE SCALE GENOMIC DNA]</scope>
    <source>
        <strain evidence="2 4">GO-13</strain>
    </source>
</reference>
<dbReference type="Pfam" id="PF24240">
    <property type="entry name" value="DUF7448"/>
    <property type="match status" value="1"/>
</dbReference>
<evidence type="ECO:0000313" key="5">
    <source>
        <dbReference type="Proteomes" id="UP001341297"/>
    </source>
</evidence>
<dbReference type="AlphaFoldDB" id="A0A0T6BIZ2"/>
<reference evidence="2" key="2">
    <citation type="submission" date="2015-10" db="EMBL/GenBank/DDBJ databases">
        <authorList>
            <person name="Gilbert D.G."/>
        </authorList>
    </citation>
    <scope>NUCLEOTIDE SEQUENCE</scope>
    <source>
        <strain evidence="2">GO-13</strain>
    </source>
</reference>
<dbReference type="InterPro" id="IPR055871">
    <property type="entry name" value="DUF7448"/>
</dbReference>